<comment type="caution">
    <text evidence="2">The sequence shown here is derived from an EMBL/GenBank/DDBJ whole genome shotgun (WGS) entry which is preliminary data.</text>
</comment>
<dbReference type="InterPro" id="IPR041420">
    <property type="entry name" value="PBECR4"/>
</dbReference>
<dbReference type="RefSeq" id="WP_230097721.1">
    <property type="nucleotide sequence ID" value="NZ_CAKKNT010000001.1"/>
</dbReference>
<feature type="domain" description="Phage-Barnase-EndoU-ColicinE5/D-RelE like nuclease 4" evidence="1">
    <location>
        <begin position="27"/>
        <end position="190"/>
    </location>
</feature>
<proteinExistence type="predicted"/>
<accession>A0ABM8Z840</accession>
<evidence type="ECO:0000313" key="2">
    <source>
        <dbReference type="EMBL" id="CAH0417589.1"/>
    </source>
</evidence>
<keyword evidence="3" id="KW-1185">Reference proteome</keyword>
<dbReference type="Proteomes" id="UP000789719">
    <property type="component" value="Unassembled WGS sequence"/>
</dbReference>
<name>A0ABM8Z840_9LACO</name>
<organism evidence="2 3">
    <name type="scientific">Periweissella ghanensis</name>
    <dbReference type="NCBI Taxonomy" id="467997"/>
    <lineage>
        <taxon>Bacteria</taxon>
        <taxon>Bacillati</taxon>
        <taxon>Bacillota</taxon>
        <taxon>Bacilli</taxon>
        <taxon>Lactobacillales</taxon>
        <taxon>Lactobacillaceae</taxon>
        <taxon>Periweissella</taxon>
    </lineage>
</organism>
<dbReference type="EMBL" id="CAKKNT010000001">
    <property type="protein sequence ID" value="CAH0417589.1"/>
    <property type="molecule type" value="Genomic_DNA"/>
</dbReference>
<reference evidence="2 3" key="1">
    <citation type="submission" date="2021-11" db="EMBL/GenBank/DDBJ databases">
        <authorList>
            <person name="Depoorter E."/>
        </authorList>
    </citation>
    <scope>NUCLEOTIDE SEQUENCE [LARGE SCALE GENOMIC DNA]</scope>
    <source>
        <strain evidence="2 3">LMG 24286</strain>
    </source>
</reference>
<protein>
    <recommendedName>
        <fullName evidence="1">Phage-Barnase-EndoU-ColicinE5/D-RelE like nuclease 4 domain-containing protein</fullName>
    </recommendedName>
</protein>
<evidence type="ECO:0000313" key="3">
    <source>
        <dbReference type="Proteomes" id="UP000789719"/>
    </source>
</evidence>
<gene>
    <name evidence="2" type="ORF">WGH24286_00001</name>
</gene>
<sequence>MGKHITAEYHKITPAEIKAFNARLPAIHIALNTMKKSFIGKKKLYLYVVGNKEIKLQELSFSNRHFMHLCGVKYSNGAKGFINDLNKKRLNLNLLSVKSDGTTFQKLQIIDQIDRLDSLQTQISIGNNMASIHYDSLLKTKERILGIAIKKDANDKYIPLSLLNLSVKDNKSLTSFEVIAILEENEATKERSCVKKREDCPQKIEEFIEAYLANELK</sequence>
<evidence type="ECO:0000259" key="1">
    <source>
        <dbReference type="Pfam" id="PF18813"/>
    </source>
</evidence>
<dbReference type="Pfam" id="PF18813">
    <property type="entry name" value="PBECR4"/>
    <property type="match status" value="1"/>
</dbReference>